<sequence>MSQQRTRGCGEVTATELAAMGYCEKKVQLAHLYGQRTTPEQRKAMARGRQAHQRYFEQGVASASDRRCFVATFVFGPEAVETQVLRTYRDRVLLHRRWGRWVVAVYYWVGPAGCWILGRSPALARGVRLLLRIVVVWCRIRIDAGRWT</sequence>
<protein>
    <submittedName>
        <fullName evidence="2">Uncharacterized protein</fullName>
    </submittedName>
</protein>
<feature type="transmembrane region" description="Helical" evidence="1">
    <location>
        <begin position="98"/>
        <end position="118"/>
    </location>
</feature>
<comment type="caution">
    <text evidence="2">The sequence shown here is derived from an EMBL/GenBank/DDBJ whole genome shotgun (WGS) entry which is preliminary data.</text>
</comment>
<gene>
    <name evidence="2" type="ORF">AX018_102147</name>
</gene>
<accession>A0A328Z4H5</accession>
<dbReference type="OrthoDB" id="9154838at2"/>
<dbReference type="EMBL" id="QLTA01000021">
    <property type="protein sequence ID" value="RAR81031.1"/>
    <property type="molecule type" value="Genomic_DNA"/>
</dbReference>
<proteinExistence type="predicted"/>
<keyword evidence="1" id="KW-0472">Membrane</keyword>
<dbReference type="AlphaFoldDB" id="A0A328Z4H5"/>
<dbReference type="Proteomes" id="UP000248856">
    <property type="component" value="Unassembled WGS sequence"/>
</dbReference>
<reference evidence="2 3" key="1">
    <citation type="submission" date="2018-06" db="EMBL/GenBank/DDBJ databases">
        <title>Genomic Encyclopedia of Archaeal and Bacterial Type Strains, Phase II (KMG-II): from individual species to whole genera.</title>
        <authorList>
            <person name="Goeker M."/>
        </authorList>
    </citation>
    <scope>NUCLEOTIDE SEQUENCE [LARGE SCALE GENOMIC DNA]</scope>
    <source>
        <strain evidence="2 3">CFPB 3232</strain>
    </source>
</reference>
<organism evidence="2 3">
    <name type="scientific">Paracidovorax anthurii</name>
    <dbReference type="NCBI Taxonomy" id="78229"/>
    <lineage>
        <taxon>Bacteria</taxon>
        <taxon>Pseudomonadati</taxon>
        <taxon>Pseudomonadota</taxon>
        <taxon>Betaproteobacteria</taxon>
        <taxon>Burkholderiales</taxon>
        <taxon>Comamonadaceae</taxon>
        <taxon>Paracidovorax</taxon>
    </lineage>
</organism>
<evidence type="ECO:0000313" key="2">
    <source>
        <dbReference type="EMBL" id="RAR81031.1"/>
    </source>
</evidence>
<evidence type="ECO:0000313" key="3">
    <source>
        <dbReference type="Proteomes" id="UP000248856"/>
    </source>
</evidence>
<name>A0A328Z4H5_9BURK</name>
<dbReference type="InterPro" id="IPR049886">
    <property type="entry name" value="CFI_box_CTERM_dom"/>
</dbReference>
<keyword evidence="1" id="KW-1133">Transmembrane helix</keyword>
<keyword evidence="3" id="KW-1185">Reference proteome</keyword>
<evidence type="ECO:0000256" key="1">
    <source>
        <dbReference type="SAM" id="Phobius"/>
    </source>
</evidence>
<keyword evidence="1" id="KW-0812">Transmembrane</keyword>
<dbReference type="NCBIfam" id="NF041770">
    <property type="entry name" value="CFI_box_CTERM"/>
    <property type="match status" value="1"/>
</dbReference>